<comment type="caution">
    <text evidence="1">The sequence shown here is derived from an EMBL/GenBank/DDBJ whole genome shotgun (WGS) entry which is preliminary data.</text>
</comment>
<protein>
    <submittedName>
        <fullName evidence="1">Uncharacterized protein</fullName>
    </submittedName>
</protein>
<dbReference type="Proteomes" id="UP000006230">
    <property type="component" value="Unassembled WGS sequence"/>
</dbReference>
<proteinExistence type="predicted"/>
<evidence type="ECO:0000313" key="1">
    <source>
        <dbReference type="EMBL" id="EAU48465.1"/>
    </source>
</evidence>
<dbReference type="AlphaFoldDB" id="Q0FWT7"/>
<name>Q0FWT7_SALBH</name>
<keyword evidence="2" id="KW-1185">Reference proteome</keyword>
<dbReference type="EMBL" id="AATQ01000001">
    <property type="protein sequence ID" value="EAU48465.1"/>
    <property type="molecule type" value="Genomic_DNA"/>
</dbReference>
<organism evidence="1 2">
    <name type="scientific">Salipiger bermudensis (strain DSM 26914 / JCM 13377 / KCTC 12554 / HTCC2601)</name>
    <name type="common">Pelagibaca bermudensis</name>
    <dbReference type="NCBI Taxonomy" id="314265"/>
    <lineage>
        <taxon>Bacteria</taxon>
        <taxon>Pseudomonadati</taxon>
        <taxon>Pseudomonadota</taxon>
        <taxon>Alphaproteobacteria</taxon>
        <taxon>Rhodobacterales</taxon>
        <taxon>Roseobacteraceae</taxon>
        <taxon>Salipiger</taxon>
    </lineage>
</organism>
<accession>Q0FWT7</accession>
<dbReference type="HOGENOM" id="CLU_3414879_0_0_5"/>
<sequence length="27" mass="2864">MARGSVSSTSSFSSIIWCSPSDQLRSS</sequence>
<evidence type="ECO:0000313" key="2">
    <source>
        <dbReference type="Proteomes" id="UP000006230"/>
    </source>
</evidence>
<gene>
    <name evidence="1" type="ORF">R2601_02793</name>
</gene>
<reference evidence="1 2" key="1">
    <citation type="journal article" date="2010" name="J. Bacteriol.">
        <title>Genome sequences of Pelagibaca bermudensis HTCC2601T and Maritimibacter alkaliphilus HTCC2654T, the type strains of two marine Roseobacter genera.</title>
        <authorList>
            <person name="Thrash J.C."/>
            <person name="Cho J.C."/>
            <person name="Ferriera S."/>
            <person name="Johnson J."/>
            <person name="Vergin K.L."/>
            <person name="Giovannoni S.J."/>
        </authorList>
    </citation>
    <scope>NUCLEOTIDE SEQUENCE [LARGE SCALE GENOMIC DNA]</scope>
    <source>
        <strain evidence="2">DSM 26914 / JCM 13377 / KCTC 12554 / HTCC2601</strain>
    </source>
</reference>